<accession>A0A1G6KIX5</accession>
<keyword evidence="1" id="KW-0732">Signal</keyword>
<proteinExistence type="predicted"/>
<evidence type="ECO:0000256" key="1">
    <source>
        <dbReference type="SAM" id="SignalP"/>
    </source>
</evidence>
<dbReference type="Proteomes" id="UP000199501">
    <property type="component" value="Unassembled WGS sequence"/>
</dbReference>
<protein>
    <submittedName>
        <fullName evidence="2">Uncharacterized protein</fullName>
    </submittedName>
</protein>
<organism evidence="2 3">
    <name type="scientific">Actinokineospora iranica</name>
    <dbReference type="NCBI Taxonomy" id="1271860"/>
    <lineage>
        <taxon>Bacteria</taxon>
        <taxon>Bacillati</taxon>
        <taxon>Actinomycetota</taxon>
        <taxon>Actinomycetes</taxon>
        <taxon>Pseudonocardiales</taxon>
        <taxon>Pseudonocardiaceae</taxon>
        <taxon>Actinokineospora</taxon>
    </lineage>
</organism>
<dbReference type="AlphaFoldDB" id="A0A1G6KIX5"/>
<evidence type="ECO:0000313" key="3">
    <source>
        <dbReference type="Proteomes" id="UP000199501"/>
    </source>
</evidence>
<feature type="signal peptide" evidence="1">
    <location>
        <begin position="1"/>
        <end position="29"/>
    </location>
</feature>
<keyword evidence="3" id="KW-1185">Reference proteome</keyword>
<dbReference type="RefSeq" id="WP_091448389.1">
    <property type="nucleotide sequence ID" value="NZ_FMZZ01000001.1"/>
</dbReference>
<dbReference type="EMBL" id="FMZZ01000001">
    <property type="protein sequence ID" value="SDC31062.1"/>
    <property type="molecule type" value="Genomic_DNA"/>
</dbReference>
<name>A0A1G6KIX5_9PSEU</name>
<reference evidence="3" key="1">
    <citation type="submission" date="2016-10" db="EMBL/GenBank/DDBJ databases">
        <authorList>
            <person name="Varghese N."/>
            <person name="Submissions S."/>
        </authorList>
    </citation>
    <scope>NUCLEOTIDE SEQUENCE [LARGE SCALE GENOMIC DNA]</scope>
    <source>
        <strain evidence="3">IBRC-M 10403</strain>
    </source>
</reference>
<sequence>MSGSTRRFAAAAALALTAAVFPMAAPAHAATEPSCVETLVANGVTEPAAVEACAAAAAGDPQKCLEAILKAITGVFQGQQPDMQALQSACNLAGSGGGAS</sequence>
<evidence type="ECO:0000313" key="2">
    <source>
        <dbReference type="EMBL" id="SDC31062.1"/>
    </source>
</evidence>
<feature type="chain" id="PRO_5011683386" evidence="1">
    <location>
        <begin position="30"/>
        <end position="100"/>
    </location>
</feature>
<gene>
    <name evidence="2" type="ORF">SAMN05216174_101944</name>
</gene>